<name>A0A7U5HKM6_9CORY</name>
<dbReference type="KEGG" id="csil:CBE74_02325"/>
<keyword evidence="2" id="KW-1185">Reference proteome</keyword>
<dbReference type="GeneID" id="78781876"/>
<protein>
    <submittedName>
        <fullName evidence="1">Uncharacterized protein</fullName>
    </submittedName>
</protein>
<dbReference type="Proteomes" id="UP000195652">
    <property type="component" value="Chromosome"/>
</dbReference>
<reference evidence="1 2" key="3">
    <citation type="journal article" date="2020" name="Int. J. Syst. Evol. Microbiol.">
        <title>Corynebacterium silvaticum sp. nov., a unique group of NTTB corynebacteria in wild boar and roe deer.</title>
        <authorList>
            <person name="Dangel A."/>
            <person name="Berger A."/>
            <person name="Rau J."/>
            <person name="Eisenberg T."/>
            <person name="Kampfer P."/>
            <person name="Margos G."/>
            <person name="Contzen M."/>
            <person name="Busse H.J."/>
            <person name="Konrad R."/>
            <person name="Peters M."/>
            <person name="Sting R."/>
            <person name="Sing A."/>
        </authorList>
    </citation>
    <scope>NUCLEOTIDE SEQUENCE [LARGE SCALE GENOMIC DNA]</scope>
    <source>
        <strain evidence="1 2">PO100/5</strain>
    </source>
</reference>
<proteinExistence type="predicted"/>
<gene>
    <name evidence="1" type="ORF">CBE74_02325</name>
</gene>
<reference evidence="1 2" key="1">
    <citation type="journal article" date="2014" name="BMC Vet. Res.">
        <title>First report of Corynebacterium pseudotuberculosis from caseous lymphadenitis lesions in Black Alentejano pig (Sus scrofa domesticus).</title>
        <authorList>
            <person name="Oliveira M."/>
            <person name="Barroco C."/>
            <person name="Mottola C."/>
            <person name="Santos R."/>
            <person name="Lemsaddek A."/>
            <person name="Tavares L."/>
            <person name="Semedo-Lemsaddek T."/>
        </authorList>
    </citation>
    <scope>NUCLEOTIDE SEQUENCE [LARGE SCALE GENOMIC DNA]</scope>
    <source>
        <strain evidence="1 2">PO100/5</strain>
    </source>
</reference>
<organism evidence="1 2">
    <name type="scientific">Corynebacterium silvaticum</name>
    <dbReference type="NCBI Taxonomy" id="2320431"/>
    <lineage>
        <taxon>Bacteria</taxon>
        <taxon>Bacillati</taxon>
        <taxon>Actinomycetota</taxon>
        <taxon>Actinomycetes</taxon>
        <taxon>Mycobacteriales</taxon>
        <taxon>Corynebacteriaceae</taxon>
        <taxon>Corynebacterium</taxon>
    </lineage>
</organism>
<reference evidence="1 2" key="4">
    <citation type="journal article" date="2020" name="PLoS ONE">
        <title>Taxonomic classification of strain PO100/5 shows a broader geographic distribution and genetic markers of the recently described Corynebacterium silvaticum.</title>
        <authorList>
            <person name="Viana M.V.C."/>
            <person name="Profeta R."/>
            <person name="da Silva A.L."/>
            <person name="Hurtado R."/>
            <person name="Cerqueira J.C."/>
            <person name="Ribeiro B.F.S."/>
            <person name="Almeida M.O."/>
            <person name="Morais-Rodrigues F."/>
            <person name="Soares S.C."/>
            <person name="Oliveira M."/>
            <person name="Tavares L."/>
            <person name="Figueiredo H."/>
            <person name="Wattam A.R."/>
            <person name="Barh D."/>
            <person name="Ghosh P."/>
            <person name="Silva A."/>
            <person name="Azevedo V."/>
        </authorList>
    </citation>
    <scope>NUCLEOTIDE SEQUENCE [LARGE SCALE GENOMIC DNA]</scope>
    <source>
        <strain evidence="1 2">PO100/5</strain>
    </source>
</reference>
<reference evidence="1 2" key="2">
    <citation type="journal article" date="2020" name="Antonie Van Leeuwenhoek">
        <title>Phylogenomic characterisation of a novel corynebacterial species pathogenic to animals.</title>
        <authorList>
            <person name="Moller J."/>
            <person name="Musella L."/>
            <person name="Melnikov V."/>
            <person name="Geissdorfer W."/>
            <person name="Burkovski A."/>
            <person name="Sangal V."/>
        </authorList>
    </citation>
    <scope>NUCLEOTIDE SEQUENCE [LARGE SCALE GENOMIC DNA]</scope>
    <source>
        <strain evidence="1 2">PO100/5</strain>
    </source>
</reference>
<evidence type="ECO:0000313" key="1">
    <source>
        <dbReference type="EMBL" id="ARU45528.1"/>
    </source>
</evidence>
<dbReference type="AlphaFoldDB" id="A0A7U5HKM6"/>
<sequence>MVDPKKFDSGDQGSFSSWNWRFKLATAMSVLSMVAGAVLLILGFTVFSGFAANVVAYFLMAGGGLGALVTPIFAARYREKSSR</sequence>
<evidence type="ECO:0000313" key="2">
    <source>
        <dbReference type="Proteomes" id="UP000195652"/>
    </source>
</evidence>
<dbReference type="EMBL" id="CP021417">
    <property type="protein sequence ID" value="ARU45528.1"/>
    <property type="molecule type" value="Genomic_DNA"/>
</dbReference>
<accession>A0A7U5HKM6</accession>
<dbReference type="RefSeq" id="WP_087453394.1">
    <property type="nucleotide sequence ID" value="NZ_CP021417.2"/>
</dbReference>